<dbReference type="InParanoid" id="A0A4S2N311"/>
<comment type="catalytic activity">
    <reaction evidence="7">
        <text>cutin + H2O = cutin monomers.</text>
        <dbReference type="EC" id="3.1.1.74"/>
    </reaction>
</comment>
<dbReference type="Gene3D" id="3.40.50.1820">
    <property type="entry name" value="alpha/beta hydrolase"/>
    <property type="match status" value="1"/>
</dbReference>
<gene>
    <name evidence="10" type="ORF">EX30DRAFT_361603</name>
</gene>
<protein>
    <recommendedName>
        <fullName evidence="2">cutinase</fullName>
        <ecNumber evidence="2">3.1.1.74</ecNumber>
    </recommendedName>
</protein>
<evidence type="ECO:0000313" key="10">
    <source>
        <dbReference type="EMBL" id="TGZ83538.1"/>
    </source>
</evidence>
<dbReference type="AlphaFoldDB" id="A0A4S2N311"/>
<feature type="signal peptide" evidence="9">
    <location>
        <begin position="1"/>
        <end position="19"/>
    </location>
</feature>
<evidence type="ECO:0000256" key="2">
    <source>
        <dbReference type="ARBA" id="ARBA00013095"/>
    </source>
</evidence>
<organism evidence="10 11">
    <name type="scientific">Ascodesmis nigricans</name>
    <dbReference type="NCBI Taxonomy" id="341454"/>
    <lineage>
        <taxon>Eukaryota</taxon>
        <taxon>Fungi</taxon>
        <taxon>Dikarya</taxon>
        <taxon>Ascomycota</taxon>
        <taxon>Pezizomycotina</taxon>
        <taxon>Pezizomycetes</taxon>
        <taxon>Pezizales</taxon>
        <taxon>Ascodesmidaceae</taxon>
        <taxon>Ascodesmis</taxon>
    </lineage>
</organism>
<dbReference type="STRING" id="341454.A0A4S2N311"/>
<dbReference type="InterPro" id="IPR029058">
    <property type="entry name" value="AB_hydrolase_fold"/>
</dbReference>
<proteinExistence type="inferred from homology"/>
<dbReference type="OrthoDB" id="3225429at2759"/>
<dbReference type="SMART" id="SM01110">
    <property type="entry name" value="Cutinase"/>
    <property type="match status" value="1"/>
</dbReference>
<feature type="disulfide bond" evidence="8">
    <location>
        <begin position="158"/>
        <end position="165"/>
    </location>
</feature>
<evidence type="ECO:0000256" key="8">
    <source>
        <dbReference type="PIRSR" id="PIRSR611150-2"/>
    </source>
</evidence>
<keyword evidence="11" id="KW-1185">Reference proteome</keyword>
<keyword evidence="3" id="KW-0719">Serine esterase</keyword>
<reference evidence="10 11" key="1">
    <citation type="submission" date="2019-04" db="EMBL/GenBank/DDBJ databases">
        <title>Comparative genomics and transcriptomics to analyze fruiting body development in filamentous ascomycetes.</title>
        <authorList>
            <consortium name="DOE Joint Genome Institute"/>
            <person name="Lutkenhaus R."/>
            <person name="Traeger S."/>
            <person name="Breuer J."/>
            <person name="Kuo A."/>
            <person name="Lipzen A."/>
            <person name="Pangilinan J."/>
            <person name="Dilworth D."/>
            <person name="Sandor L."/>
            <person name="Poggeler S."/>
            <person name="Barry K."/>
            <person name="Grigoriev I.V."/>
            <person name="Nowrousian M."/>
        </authorList>
    </citation>
    <scope>NUCLEOTIDE SEQUENCE [LARGE SCALE GENOMIC DNA]</scope>
    <source>
        <strain evidence="10 11">CBS 389.68</strain>
    </source>
</reference>
<feature type="chain" id="PRO_5020970106" description="cutinase" evidence="9">
    <location>
        <begin position="20"/>
        <end position="223"/>
    </location>
</feature>
<feature type="disulfide bond" evidence="8">
    <location>
        <begin position="22"/>
        <end position="93"/>
    </location>
</feature>
<sequence length="223" mass="23626">MQILTILTTTAALIAGAASQSCPPSEFIFARGTTESGTLGSTVGPSMQSALKRAIPTMTITGVVYPATDDFEISSAIGARWLVDYVKRRAAECPDTKFAFGGYSQGCQVFHKARAGLAETQYTDRFIGATLFGDPYMMAVGTLARVPPYWVGKIMDNCARGDPVCGGGSNFLAHITGYTSSTFRTSAEFLADRLAGRAGNAKSPLSGHDETLPDYTPTLPAWA</sequence>
<dbReference type="Pfam" id="PF01083">
    <property type="entry name" value="Cutinase"/>
    <property type="match status" value="1"/>
</dbReference>
<evidence type="ECO:0000256" key="6">
    <source>
        <dbReference type="ARBA" id="ARBA00023157"/>
    </source>
</evidence>
<name>A0A4S2N311_9PEZI</name>
<dbReference type="EMBL" id="ML220113">
    <property type="protein sequence ID" value="TGZ83538.1"/>
    <property type="molecule type" value="Genomic_DNA"/>
</dbReference>
<keyword evidence="6 8" id="KW-1015">Disulfide bond</keyword>
<dbReference type="PANTHER" id="PTHR33630:SF9">
    <property type="entry name" value="CUTINASE 4"/>
    <property type="match status" value="1"/>
</dbReference>
<keyword evidence="4 9" id="KW-0732">Signal</keyword>
<evidence type="ECO:0000256" key="3">
    <source>
        <dbReference type="ARBA" id="ARBA00022487"/>
    </source>
</evidence>
<dbReference type="GO" id="GO:0050525">
    <property type="term" value="F:cutinase activity"/>
    <property type="evidence" value="ECO:0007669"/>
    <property type="project" value="UniProtKB-EC"/>
</dbReference>
<dbReference type="Proteomes" id="UP000298138">
    <property type="component" value="Unassembled WGS sequence"/>
</dbReference>
<evidence type="ECO:0000256" key="1">
    <source>
        <dbReference type="ARBA" id="ARBA00007534"/>
    </source>
</evidence>
<evidence type="ECO:0000256" key="4">
    <source>
        <dbReference type="ARBA" id="ARBA00022729"/>
    </source>
</evidence>
<evidence type="ECO:0000313" key="11">
    <source>
        <dbReference type="Proteomes" id="UP000298138"/>
    </source>
</evidence>
<evidence type="ECO:0000256" key="7">
    <source>
        <dbReference type="ARBA" id="ARBA00034045"/>
    </source>
</evidence>
<dbReference type="InterPro" id="IPR011150">
    <property type="entry name" value="Cutinase_monf"/>
</dbReference>
<evidence type="ECO:0000256" key="9">
    <source>
        <dbReference type="SAM" id="SignalP"/>
    </source>
</evidence>
<evidence type="ECO:0000256" key="5">
    <source>
        <dbReference type="ARBA" id="ARBA00022801"/>
    </source>
</evidence>
<keyword evidence="5" id="KW-0378">Hydrolase</keyword>
<dbReference type="SUPFAM" id="SSF53474">
    <property type="entry name" value="alpha/beta-Hydrolases"/>
    <property type="match status" value="1"/>
</dbReference>
<dbReference type="InterPro" id="IPR000675">
    <property type="entry name" value="Cutinase/axe"/>
</dbReference>
<dbReference type="EC" id="3.1.1.74" evidence="2"/>
<dbReference type="PRINTS" id="PR00129">
    <property type="entry name" value="CUTINASE"/>
</dbReference>
<comment type="similarity">
    <text evidence="1">Belongs to the cutinase family.</text>
</comment>
<dbReference type="GO" id="GO:0005576">
    <property type="term" value="C:extracellular region"/>
    <property type="evidence" value="ECO:0007669"/>
    <property type="project" value="InterPro"/>
</dbReference>
<accession>A0A4S2N311</accession>
<dbReference type="PANTHER" id="PTHR33630">
    <property type="entry name" value="CUTINASE RV1984C-RELATED-RELATED"/>
    <property type="match status" value="1"/>
</dbReference>